<evidence type="ECO:0000256" key="1">
    <source>
        <dbReference type="ARBA" id="ARBA00022801"/>
    </source>
</evidence>
<dbReference type="InterPro" id="IPR029058">
    <property type="entry name" value="AB_hydrolase_fold"/>
</dbReference>
<dbReference type="Proteomes" id="UP000766904">
    <property type="component" value="Unassembled WGS sequence"/>
</dbReference>
<feature type="domain" description="AB hydrolase-1" evidence="2">
    <location>
        <begin position="35"/>
        <end position="265"/>
    </location>
</feature>
<dbReference type="AlphaFoldDB" id="A0A8J8TQ48"/>
<evidence type="ECO:0000313" key="4">
    <source>
        <dbReference type="Proteomes" id="UP000766904"/>
    </source>
</evidence>
<gene>
    <name evidence="3" type="ORF">CV102_23720</name>
</gene>
<dbReference type="GO" id="GO:0016787">
    <property type="term" value="F:hydrolase activity"/>
    <property type="evidence" value="ECO:0007669"/>
    <property type="project" value="UniProtKB-KW"/>
</dbReference>
<name>A0A8J8TQ48_9EURY</name>
<dbReference type="PANTHER" id="PTHR43798:SF31">
    <property type="entry name" value="AB HYDROLASE SUPERFAMILY PROTEIN YCLE"/>
    <property type="match status" value="1"/>
</dbReference>
<dbReference type="InterPro" id="IPR000073">
    <property type="entry name" value="AB_hydrolase_1"/>
</dbReference>
<proteinExistence type="predicted"/>
<organism evidence="3 4">
    <name type="scientific">Natronococcus pandeyae</name>
    <dbReference type="NCBI Taxonomy" id="2055836"/>
    <lineage>
        <taxon>Archaea</taxon>
        <taxon>Methanobacteriati</taxon>
        <taxon>Methanobacteriota</taxon>
        <taxon>Stenosarchaea group</taxon>
        <taxon>Halobacteria</taxon>
        <taxon>Halobacteriales</taxon>
        <taxon>Natrialbaceae</taxon>
        <taxon>Natronococcus</taxon>
    </lineage>
</organism>
<dbReference type="SUPFAM" id="SSF53474">
    <property type="entry name" value="alpha/beta-Hydrolases"/>
    <property type="match status" value="1"/>
</dbReference>
<dbReference type="Gene3D" id="3.40.50.1820">
    <property type="entry name" value="alpha/beta hydrolase"/>
    <property type="match status" value="1"/>
</dbReference>
<keyword evidence="1 3" id="KW-0378">Hydrolase</keyword>
<keyword evidence="4" id="KW-1185">Reference proteome</keyword>
<dbReference type="Pfam" id="PF12697">
    <property type="entry name" value="Abhydrolase_6"/>
    <property type="match status" value="1"/>
</dbReference>
<sequence>MSTETPTNKEQIHRITTDDGTKIVGHVYGEGPALVFVPSPLGVEATWKPIVPFLSDRFTCYTMSLRGRGQSEDHANQSTERHVQDIATFVESIGEPVTLVGESGGGSLVLGAAQHTTAVNAVVSYEPFISEALDEEETAEFGELSERMATLAGEGRLIDATRAFFEGVATDEEMGAMTDSNEFQKLAPTIPLVLKQFEQTEAPPTDPSSLAKITVPTLLLKGGRSRPLLRTGVTYVAEHVADTRVREIADIGHLAPTVSPEPVADQIGEFLADEQVSI</sequence>
<reference evidence="3" key="1">
    <citation type="submission" date="2017-11" db="EMBL/GenBank/DDBJ databases">
        <authorList>
            <person name="Kajale S.C."/>
            <person name="Sharma A."/>
        </authorList>
    </citation>
    <scope>NUCLEOTIDE SEQUENCE</scope>
    <source>
        <strain evidence="3">LS1_42</strain>
    </source>
</reference>
<dbReference type="GO" id="GO:0016020">
    <property type="term" value="C:membrane"/>
    <property type="evidence" value="ECO:0007669"/>
    <property type="project" value="TreeGrafter"/>
</dbReference>
<dbReference type="OrthoDB" id="7531at2157"/>
<dbReference type="EMBL" id="PHNJ01000021">
    <property type="protein sequence ID" value="TYL36157.1"/>
    <property type="molecule type" value="Genomic_DNA"/>
</dbReference>
<dbReference type="RefSeq" id="WP_148860460.1">
    <property type="nucleotide sequence ID" value="NZ_PHNJ01000021.1"/>
</dbReference>
<dbReference type="PANTHER" id="PTHR43798">
    <property type="entry name" value="MONOACYLGLYCEROL LIPASE"/>
    <property type="match status" value="1"/>
</dbReference>
<evidence type="ECO:0000259" key="2">
    <source>
        <dbReference type="Pfam" id="PF12697"/>
    </source>
</evidence>
<evidence type="ECO:0000313" key="3">
    <source>
        <dbReference type="EMBL" id="TYL36157.1"/>
    </source>
</evidence>
<protein>
    <submittedName>
        <fullName evidence="3">Alpha/beta hydrolase</fullName>
    </submittedName>
</protein>
<comment type="caution">
    <text evidence="3">The sequence shown here is derived from an EMBL/GenBank/DDBJ whole genome shotgun (WGS) entry which is preliminary data.</text>
</comment>
<accession>A0A8J8TQ48</accession>
<dbReference type="InterPro" id="IPR050266">
    <property type="entry name" value="AB_hydrolase_sf"/>
</dbReference>